<feature type="compositionally biased region" description="Polar residues" evidence="1">
    <location>
        <begin position="144"/>
        <end position="166"/>
    </location>
</feature>
<proteinExistence type="predicted"/>
<reference evidence="2 4" key="1">
    <citation type="submission" date="2024-01" db="EMBL/GenBank/DDBJ databases">
        <title>A draft genome for the cacao thread blight pathogen Marasmiellus scandens.</title>
        <authorList>
            <person name="Baruah I.K."/>
            <person name="Leung J."/>
            <person name="Bukari Y."/>
            <person name="Amoako-Attah I."/>
            <person name="Meinhardt L.W."/>
            <person name="Bailey B.A."/>
            <person name="Cohen S.P."/>
        </authorList>
    </citation>
    <scope>NUCLEOTIDE SEQUENCE [LARGE SCALE GENOMIC DNA]</scope>
    <source>
        <strain evidence="2 4">GH-19</strain>
    </source>
</reference>
<organism evidence="2 4">
    <name type="scientific">Marasmiellus scandens</name>
    <dbReference type="NCBI Taxonomy" id="2682957"/>
    <lineage>
        <taxon>Eukaryota</taxon>
        <taxon>Fungi</taxon>
        <taxon>Dikarya</taxon>
        <taxon>Basidiomycota</taxon>
        <taxon>Agaricomycotina</taxon>
        <taxon>Agaricomycetes</taxon>
        <taxon>Agaricomycetidae</taxon>
        <taxon>Agaricales</taxon>
        <taxon>Marasmiineae</taxon>
        <taxon>Omphalotaceae</taxon>
        <taxon>Marasmiellus</taxon>
    </lineage>
</organism>
<dbReference type="Proteomes" id="UP001498398">
    <property type="component" value="Unassembled WGS sequence"/>
</dbReference>
<dbReference type="EMBL" id="JBANRG010000002">
    <property type="protein sequence ID" value="KAK7470003.1"/>
    <property type="molecule type" value="Genomic_DNA"/>
</dbReference>
<keyword evidence="4" id="KW-1185">Reference proteome</keyword>
<feature type="region of interest" description="Disordered" evidence="1">
    <location>
        <begin position="79"/>
        <end position="235"/>
    </location>
</feature>
<feature type="compositionally biased region" description="Polar residues" evidence="1">
    <location>
        <begin position="196"/>
        <end position="213"/>
    </location>
</feature>
<evidence type="ECO:0000256" key="1">
    <source>
        <dbReference type="SAM" id="MobiDB-lite"/>
    </source>
</evidence>
<dbReference type="EMBL" id="JBANRG010000026">
    <property type="protein sequence ID" value="KAK7453552.1"/>
    <property type="molecule type" value="Genomic_DNA"/>
</dbReference>
<evidence type="ECO:0000313" key="2">
    <source>
        <dbReference type="EMBL" id="KAK7453552.1"/>
    </source>
</evidence>
<gene>
    <name evidence="3" type="ORF">VKT23_001438</name>
    <name evidence="2" type="ORF">VKT23_011832</name>
</gene>
<evidence type="ECO:0000313" key="3">
    <source>
        <dbReference type="EMBL" id="KAK7470003.1"/>
    </source>
</evidence>
<protein>
    <submittedName>
        <fullName evidence="2">Uncharacterized protein</fullName>
    </submittedName>
</protein>
<feature type="compositionally biased region" description="Polar residues" evidence="1">
    <location>
        <begin position="79"/>
        <end position="90"/>
    </location>
</feature>
<evidence type="ECO:0000313" key="4">
    <source>
        <dbReference type="Proteomes" id="UP001498398"/>
    </source>
</evidence>
<sequence>MSFAPFLCDLQWTWPINVRSSLGVPHPASAWPLSLFAGSLSPWAPFLHSRPSPSLHHITRPPHPFLGFPFGHNQPVSQPTGYTAGTQYRPNSVYGHRASSREPFPSTPFGASPGPAQAAVSQRAPGSADFYTRYAGSTPGPSRANVSTPVPSSNPAVNFQGDSNSPLAGPVPQYPPFSLATPPLSAAASPEPLVSESQARQAHQHGKLNNSRNAGALDSSFFLPPPSRPRTSGPITVAPPIINPILRPQSRSSYQVTLTYYIHLVSLTAKLERHGNLVDNFFREQAFFFDPVEPDGLKLYLESDNPNVIWWMDRWGPIPIVPNHWQVLGFTRPREVTTPKFAIVDVLQAIANYFQREMTREEVALARQMFGENALLTERDWRRDHDDGIHLDNDDPAYMRCDILRGRLKFGGVYVQQTEDGAGKLTVKLLPVRRVRFAIS</sequence>
<comment type="caution">
    <text evidence="2">The sequence shown here is derived from an EMBL/GenBank/DDBJ whole genome shotgun (WGS) entry which is preliminary data.</text>
</comment>
<accession>A0ABR1J857</accession>
<feature type="compositionally biased region" description="Low complexity" evidence="1">
    <location>
        <begin position="176"/>
        <end position="195"/>
    </location>
</feature>
<name>A0ABR1J857_9AGAR</name>